<evidence type="ECO:0000256" key="1">
    <source>
        <dbReference type="SAM" id="SignalP"/>
    </source>
</evidence>
<reference evidence="2" key="2">
    <citation type="submission" date="2015-05" db="EMBL/GenBank/DDBJ databases">
        <authorList>
            <person name="Ju Q."/>
            <person name="Li X."/>
            <person name="Jiang X.J."/>
            <person name="Qu M.J."/>
        </authorList>
    </citation>
    <scope>NUCLEOTIDE SEQUENCE</scope>
</reference>
<proteinExistence type="evidence at transcript level"/>
<dbReference type="InterPro" id="IPR036682">
    <property type="entry name" value="OS_D_A10/PebIII_sf"/>
</dbReference>
<sequence>MKAVILLGVLALVVIVSARPDDKYTTKYDNVDLDDILKNKRLLKGYVFCLLEKGPCSPDGAELKKVLPDAIETECSKCSEKQNNGSRKVLRHLIDHEPEYWTELEKKYDPKGEYKNKYREEAKKEGINL</sequence>
<feature type="chain" id="PRO_5005182426" evidence="1">
    <location>
        <begin position="19"/>
        <end position="129"/>
    </location>
</feature>
<dbReference type="EMBL" id="KR733582">
    <property type="protein sequence ID" value="AKI84394.1"/>
    <property type="molecule type" value="mRNA"/>
</dbReference>
<protein>
    <submittedName>
        <fullName evidence="2">CSP11</fullName>
    </submittedName>
</protein>
<dbReference type="AlphaFoldDB" id="A0A0G2YIV7"/>
<organism evidence="2">
    <name type="scientific">Holotrichia parallela</name>
    <name type="common">Dark black chafer beetle</name>
    <name type="synonym">Pedinotrichia parallela</name>
    <dbReference type="NCBI Taxonomy" id="93412"/>
    <lineage>
        <taxon>Eukaryota</taxon>
        <taxon>Metazoa</taxon>
        <taxon>Ecdysozoa</taxon>
        <taxon>Arthropoda</taxon>
        <taxon>Hexapoda</taxon>
        <taxon>Insecta</taxon>
        <taxon>Pterygota</taxon>
        <taxon>Neoptera</taxon>
        <taxon>Endopterygota</taxon>
        <taxon>Coleoptera</taxon>
        <taxon>Polyphaga</taxon>
        <taxon>Scarabaeiformia</taxon>
        <taxon>Scarabaeidae</taxon>
        <taxon>Melolonthinae</taxon>
        <taxon>Holotrichia</taxon>
    </lineage>
</organism>
<dbReference type="Gene3D" id="1.10.2080.10">
    <property type="entry name" value="Insect odorant-binding protein A10/Ejaculatory bulb-specific protein 3"/>
    <property type="match status" value="1"/>
</dbReference>
<dbReference type="PANTHER" id="PTHR11257:SF12">
    <property type="entry name" value="EJACULATORY BULB-SPECIFIC PROTEIN 3-RELATED"/>
    <property type="match status" value="1"/>
</dbReference>
<dbReference type="Pfam" id="PF03392">
    <property type="entry name" value="OS-D"/>
    <property type="match status" value="1"/>
</dbReference>
<keyword evidence="1" id="KW-0732">Signal</keyword>
<name>A0A0G2YIV7_HOLPA</name>
<dbReference type="InterPro" id="IPR005055">
    <property type="entry name" value="A10/PebIII"/>
</dbReference>
<dbReference type="PANTHER" id="PTHR11257">
    <property type="entry name" value="CHEMOSENSORY PROTEIN-RELATED"/>
    <property type="match status" value="1"/>
</dbReference>
<feature type="signal peptide" evidence="1">
    <location>
        <begin position="1"/>
        <end position="18"/>
    </location>
</feature>
<accession>A0A0G2YIV7</accession>
<dbReference type="SUPFAM" id="SSF100910">
    <property type="entry name" value="Chemosensory protein Csp2"/>
    <property type="match status" value="1"/>
</dbReference>
<reference evidence="2" key="1">
    <citation type="journal article" date="2014" name="Arch. Insect Biochem. Physiol.">
        <title>Transcriptome and tissue-specific expression analysis of Obp and Csp genes in the dark black chafer.</title>
        <authorList>
            <person name="Ju Q."/>
            <person name="Li X."/>
            <person name="Jiang X.J."/>
            <person name="Qu M.J."/>
            <person name="Guo X.Q."/>
            <person name="Han Z.J."/>
            <person name="Li F."/>
        </authorList>
    </citation>
    <scope>NUCLEOTIDE SEQUENCE</scope>
</reference>
<evidence type="ECO:0000313" key="2">
    <source>
        <dbReference type="EMBL" id="AKI84394.1"/>
    </source>
</evidence>